<feature type="compositionally biased region" description="Basic and acidic residues" evidence="14">
    <location>
        <begin position="1"/>
        <end position="10"/>
    </location>
</feature>
<accession>A0A4Y7MA15</accession>
<dbReference type="PANTHER" id="PTHR11129">
    <property type="entry name" value="PROTEIN FARNESYLTRANSFERASE ALPHA SUBUNIT/RAB GERANYLGERANYL TRANSFERASE ALPHA SUBUNIT"/>
    <property type="match status" value="1"/>
</dbReference>
<evidence type="ECO:0000256" key="13">
    <source>
        <dbReference type="ARBA" id="ARBA00043219"/>
    </source>
</evidence>
<comment type="similarity">
    <text evidence="2">Belongs to the protein prenyltransferase subunit alpha family.</text>
</comment>
<keyword evidence="7" id="KW-0677">Repeat</keyword>
<dbReference type="PANTHER" id="PTHR11129:SF1">
    <property type="entry name" value="PROTEIN FARNESYLTRANSFERASE_GERANYLGERANYLTRANSFERASE TYPE-1 SUBUNIT ALPHA"/>
    <property type="match status" value="1"/>
</dbReference>
<evidence type="ECO:0000256" key="8">
    <source>
        <dbReference type="ARBA" id="ARBA00022842"/>
    </source>
</evidence>
<dbReference type="GO" id="GO:0005965">
    <property type="term" value="C:protein farnesyltransferase complex"/>
    <property type="evidence" value="ECO:0007669"/>
    <property type="project" value="TreeGrafter"/>
</dbReference>
<dbReference type="InterPro" id="IPR002088">
    <property type="entry name" value="Prenyl_trans_a"/>
</dbReference>
<dbReference type="EC" id="2.5.1.58" evidence="4"/>
<evidence type="ECO:0000256" key="1">
    <source>
        <dbReference type="ARBA" id="ARBA00001946"/>
    </source>
</evidence>
<keyword evidence="8" id="KW-0460">Magnesium</keyword>
<dbReference type="EC" id="2.5.1.59" evidence="3"/>
<dbReference type="GO" id="GO:0004662">
    <property type="term" value="F:CAAX-protein geranylgeranyltransferase activity"/>
    <property type="evidence" value="ECO:0007669"/>
    <property type="project" value="UniProtKB-EC"/>
</dbReference>
<proteinExistence type="evidence at transcript level"/>
<name>A0A4Y7MA15_9CRUS</name>
<evidence type="ECO:0000256" key="4">
    <source>
        <dbReference type="ARBA" id="ARBA00012702"/>
    </source>
</evidence>
<gene>
    <name evidence="15" type="primary">EOG090X08PK</name>
</gene>
<dbReference type="SUPFAM" id="SSF48439">
    <property type="entry name" value="Protein prenylyltransferase"/>
    <property type="match status" value="1"/>
</dbReference>
<keyword evidence="5" id="KW-0637">Prenyltransferase</keyword>
<evidence type="ECO:0000256" key="3">
    <source>
        <dbReference type="ARBA" id="ARBA00012700"/>
    </source>
</evidence>
<dbReference type="Gene3D" id="1.25.40.120">
    <property type="entry name" value="Protein prenylyltransferase"/>
    <property type="match status" value="1"/>
</dbReference>
<dbReference type="GO" id="GO:0004660">
    <property type="term" value="F:protein farnesyltransferase activity"/>
    <property type="evidence" value="ECO:0007669"/>
    <property type="project" value="UniProtKB-EC"/>
</dbReference>
<keyword evidence="6" id="KW-0808">Transferase</keyword>
<evidence type="ECO:0000256" key="12">
    <source>
        <dbReference type="ARBA" id="ARBA00043086"/>
    </source>
</evidence>
<organism evidence="15">
    <name type="scientific">Daphnia longispina</name>
    <dbReference type="NCBI Taxonomy" id="42846"/>
    <lineage>
        <taxon>Eukaryota</taxon>
        <taxon>Metazoa</taxon>
        <taxon>Ecdysozoa</taxon>
        <taxon>Arthropoda</taxon>
        <taxon>Crustacea</taxon>
        <taxon>Branchiopoda</taxon>
        <taxon>Diplostraca</taxon>
        <taxon>Cladocera</taxon>
        <taxon>Anomopoda</taxon>
        <taxon>Daphniidae</taxon>
        <taxon>Daphnia</taxon>
    </lineage>
</organism>
<dbReference type="Pfam" id="PF01239">
    <property type="entry name" value="PPTA"/>
    <property type="match status" value="5"/>
</dbReference>
<reference evidence="15" key="1">
    <citation type="submission" date="2018-08" db="EMBL/GenBank/DDBJ databases">
        <authorList>
            <person name="Cornetti L."/>
        </authorList>
    </citation>
    <scope>NUCLEOTIDE SEQUENCE</scope>
    <source>
        <strain evidence="15">FI-G-95-1_INB4-1</strain>
    </source>
</reference>
<dbReference type="EMBL" id="LR006856">
    <property type="protein sequence ID" value="SVE76475.1"/>
    <property type="molecule type" value="mRNA"/>
</dbReference>
<evidence type="ECO:0000256" key="11">
    <source>
        <dbReference type="ARBA" id="ARBA00042436"/>
    </source>
</evidence>
<evidence type="ECO:0000256" key="14">
    <source>
        <dbReference type="SAM" id="MobiDB-lite"/>
    </source>
</evidence>
<evidence type="ECO:0000313" key="15">
    <source>
        <dbReference type="EMBL" id="SVE76475.1"/>
    </source>
</evidence>
<comment type="cofactor">
    <cofactor evidence="1">
        <name>Mg(2+)</name>
        <dbReference type="ChEBI" id="CHEBI:18420"/>
    </cofactor>
</comment>
<dbReference type="PROSITE" id="PS51147">
    <property type="entry name" value="PFTA"/>
    <property type="match status" value="5"/>
</dbReference>
<sequence>MADKELKESPTDSSDECSDQEPSYIFYRDRPEWNDIVPVELHEGPFPVVAIAYSDRFKDIFNYFRAIVLKNEISERAFQLTSDALELNPANYTVWQYRRTVLKGLEKNIQKELSFVRTIIEDHPKNYQVWHHRRVLVEWSGDPSSELRLTEIVLAQDAKNYHAWQHRQWVLETFKLFDHELEFVERLLEDDIRNNSAWNQRYFVVKQTSGFTEDIINRELTFTVNSIKIVCNNESAWNYLRGILSHCPTGLNGHPIVEELCQFLDYNKSEAPFYFSFLVDRMEEMMQSDPLKREVLLPKADQVLQLLATKMDPIRREYWLFLSRYLNSQFAN</sequence>
<evidence type="ECO:0000256" key="5">
    <source>
        <dbReference type="ARBA" id="ARBA00022602"/>
    </source>
</evidence>
<dbReference type="GO" id="GO:0005953">
    <property type="term" value="C:CAAX-protein geranylgeranyltransferase complex"/>
    <property type="evidence" value="ECO:0007669"/>
    <property type="project" value="TreeGrafter"/>
</dbReference>
<evidence type="ECO:0000256" key="9">
    <source>
        <dbReference type="ARBA" id="ARBA00040965"/>
    </source>
</evidence>
<evidence type="ECO:0000256" key="2">
    <source>
        <dbReference type="ARBA" id="ARBA00006734"/>
    </source>
</evidence>
<dbReference type="AlphaFoldDB" id="A0A4Y7MA15"/>
<evidence type="ECO:0000256" key="6">
    <source>
        <dbReference type="ARBA" id="ARBA00022679"/>
    </source>
</evidence>
<protein>
    <recommendedName>
        <fullName evidence="9">Protein farnesyltransferase/geranylgeranyltransferase type-1 subunit alpha</fullName>
        <ecNumber evidence="4">2.5.1.58</ecNumber>
        <ecNumber evidence="3">2.5.1.59</ecNumber>
    </recommendedName>
    <alternativeName>
        <fullName evidence="12">CAAX farnesyltransferase subunit alpha</fullName>
    </alternativeName>
    <alternativeName>
        <fullName evidence="11">FTase-alpha</fullName>
    </alternativeName>
    <alternativeName>
        <fullName evidence="10">Ras proteins prenyltransferase subunit alpha</fullName>
    </alternativeName>
    <alternativeName>
        <fullName evidence="13">Type I protein geranyl-geranyltransferase subunit alpha</fullName>
    </alternativeName>
</protein>
<evidence type="ECO:0000256" key="7">
    <source>
        <dbReference type="ARBA" id="ARBA00022737"/>
    </source>
</evidence>
<evidence type="ECO:0000256" key="10">
    <source>
        <dbReference type="ARBA" id="ARBA00041392"/>
    </source>
</evidence>
<feature type="region of interest" description="Disordered" evidence="14">
    <location>
        <begin position="1"/>
        <end position="21"/>
    </location>
</feature>